<dbReference type="PANTHER" id="PTHR43424:SF1">
    <property type="entry name" value="LOCUS PUTATIVE PROTEIN 1-RELATED"/>
    <property type="match status" value="1"/>
</dbReference>
<dbReference type="OrthoDB" id="9815702at2"/>
<organism evidence="6 7">
    <name type="scientific">Pedobacter chinensis</name>
    <dbReference type="NCBI Taxonomy" id="2282421"/>
    <lineage>
        <taxon>Bacteria</taxon>
        <taxon>Pseudomonadati</taxon>
        <taxon>Bacteroidota</taxon>
        <taxon>Sphingobacteriia</taxon>
        <taxon>Sphingobacteriales</taxon>
        <taxon>Sphingobacteriaceae</taxon>
        <taxon>Pedobacter</taxon>
    </lineage>
</organism>
<feature type="transmembrane region" description="Helical" evidence="5">
    <location>
        <begin position="325"/>
        <end position="343"/>
    </location>
</feature>
<evidence type="ECO:0000256" key="3">
    <source>
        <dbReference type="ARBA" id="ARBA00022989"/>
    </source>
</evidence>
<keyword evidence="4 5" id="KW-0472">Membrane</keyword>
<dbReference type="InterPro" id="IPR002797">
    <property type="entry name" value="Polysacc_synth"/>
</dbReference>
<evidence type="ECO:0000256" key="4">
    <source>
        <dbReference type="ARBA" id="ARBA00023136"/>
    </source>
</evidence>
<feature type="transmembrane region" description="Helical" evidence="5">
    <location>
        <begin position="240"/>
        <end position="265"/>
    </location>
</feature>
<feature type="transmembrane region" description="Helical" evidence="5">
    <location>
        <begin position="170"/>
        <end position="189"/>
    </location>
</feature>
<feature type="transmembrane region" description="Helical" evidence="5">
    <location>
        <begin position="143"/>
        <end position="164"/>
    </location>
</feature>
<keyword evidence="2 5" id="KW-0812">Transmembrane</keyword>
<dbReference type="PANTHER" id="PTHR43424">
    <property type="entry name" value="LOCUS PUTATIVE PROTEIN 1-RELATED"/>
    <property type="match status" value="1"/>
</dbReference>
<gene>
    <name evidence="6" type="ORF">DU508_22475</name>
</gene>
<comment type="subcellular location">
    <subcellularLocation>
        <location evidence="1">Membrane</location>
        <topology evidence="1">Multi-pass membrane protein</topology>
    </subcellularLocation>
</comment>
<feature type="transmembrane region" description="Helical" evidence="5">
    <location>
        <begin position="210"/>
        <end position="234"/>
    </location>
</feature>
<dbReference type="Pfam" id="PF01943">
    <property type="entry name" value="Polysacc_synt"/>
    <property type="match status" value="1"/>
</dbReference>
<feature type="transmembrane region" description="Helical" evidence="5">
    <location>
        <begin position="290"/>
        <end position="313"/>
    </location>
</feature>
<dbReference type="InterPro" id="IPR052556">
    <property type="entry name" value="PolySynth_Transporter"/>
</dbReference>
<accession>A0A369PSJ8</accession>
<evidence type="ECO:0000256" key="2">
    <source>
        <dbReference type="ARBA" id="ARBA00022692"/>
    </source>
</evidence>
<feature type="transmembrane region" description="Helical" evidence="5">
    <location>
        <begin position="7"/>
        <end position="27"/>
    </location>
</feature>
<evidence type="ECO:0000256" key="5">
    <source>
        <dbReference type="SAM" id="Phobius"/>
    </source>
</evidence>
<name>A0A369PSJ8_9SPHI</name>
<protein>
    <submittedName>
        <fullName evidence="6">Flippase</fullName>
    </submittedName>
</protein>
<evidence type="ECO:0000313" key="6">
    <source>
        <dbReference type="EMBL" id="RDC54255.1"/>
    </source>
</evidence>
<feature type="transmembrane region" description="Helical" evidence="5">
    <location>
        <begin position="47"/>
        <end position="64"/>
    </location>
</feature>
<proteinExistence type="predicted"/>
<feature type="transmembrane region" description="Helical" evidence="5">
    <location>
        <begin position="85"/>
        <end position="106"/>
    </location>
</feature>
<feature type="transmembrane region" description="Helical" evidence="5">
    <location>
        <begin position="437"/>
        <end position="461"/>
    </location>
</feature>
<dbReference type="RefSeq" id="WP_115404914.1">
    <property type="nucleotide sequence ID" value="NZ_QPKV01000015.1"/>
</dbReference>
<comment type="caution">
    <text evidence="6">The sequence shown here is derived from an EMBL/GenBank/DDBJ whole genome shotgun (WGS) entry which is preliminary data.</text>
</comment>
<keyword evidence="3 5" id="KW-1133">Transmembrane helix</keyword>
<feature type="transmembrane region" description="Helical" evidence="5">
    <location>
        <begin position="355"/>
        <end position="377"/>
    </location>
</feature>
<keyword evidence="7" id="KW-1185">Reference proteome</keyword>
<feature type="transmembrane region" description="Helical" evidence="5">
    <location>
        <begin position="112"/>
        <end position="134"/>
    </location>
</feature>
<feature type="transmembrane region" description="Helical" evidence="5">
    <location>
        <begin position="383"/>
        <end position="401"/>
    </location>
</feature>
<sequence>MGVLRKNAAYNIVLALTQVLFPIITFPYASRVLGPEALGAVSFADNFTIYFLILSGLGIPLYGVREVARAKHDSKLLGKTFSELFSIHAMSAIIATGILFLISWYIDKLHSNFALYQIGMAILMGSIFISEWFFQGMEEFRYITLRTVLIRLLTISLMFLFVRGPEDKNIYYGLNLLIALISGGFNMYFITKRIKISFTNLAIKKHLKPLFLILASAMVTTIYLVFDTVILGFLTNDITVGYYAASMRIAKISLSVMGAVSLALLPRLTQAFYQQDYSTANGLLNKSIRFVIFLGIPIAMGIFCLANEVVNVFAGSDYLPAANSLRILSCIVIFVGLAQVFSNQILLPLKQERKIFYASIAGVIVSLILNFMLIPIFRHNGAAISSLLTELVVVIILYIFTRTLFVVSMPVSLLLKSLFTSSFFFLIRYLVSQFTALPILVLTFTIGICVTFYILVQLFIWKNKDMIEVLSVYRPLGFLSRLIE</sequence>
<dbReference type="CDD" id="cd13128">
    <property type="entry name" value="MATE_Wzx_like"/>
    <property type="match status" value="1"/>
</dbReference>
<dbReference type="AlphaFoldDB" id="A0A369PSJ8"/>
<dbReference type="GO" id="GO:0016020">
    <property type="term" value="C:membrane"/>
    <property type="evidence" value="ECO:0007669"/>
    <property type="project" value="UniProtKB-SubCell"/>
</dbReference>
<dbReference type="Proteomes" id="UP000253961">
    <property type="component" value="Unassembled WGS sequence"/>
</dbReference>
<reference evidence="6 7" key="1">
    <citation type="submission" date="2018-07" db="EMBL/GenBank/DDBJ databases">
        <title>Pedobacter sp. nov., isolated from soil.</title>
        <authorList>
            <person name="Zhou L.Y."/>
            <person name="Du Z.J."/>
        </authorList>
    </citation>
    <scope>NUCLEOTIDE SEQUENCE [LARGE SCALE GENOMIC DNA]</scope>
    <source>
        <strain evidence="6 7">JDX94</strain>
    </source>
</reference>
<dbReference type="EMBL" id="QPKV01000015">
    <property type="protein sequence ID" value="RDC54255.1"/>
    <property type="molecule type" value="Genomic_DNA"/>
</dbReference>
<evidence type="ECO:0000256" key="1">
    <source>
        <dbReference type="ARBA" id="ARBA00004141"/>
    </source>
</evidence>
<evidence type="ECO:0000313" key="7">
    <source>
        <dbReference type="Proteomes" id="UP000253961"/>
    </source>
</evidence>
<feature type="transmembrane region" description="Helical" evidence="5">
    <location>
        <begin position="413"/>
        <end position="431"/>
    </location>
</feature>